<dbReference type="KEGG" id="dap:Dacet_0661"/>
<name>D4H4Q5_DENA2</name>
<feature type="region of interest" description="Disordered" evidence="1">
    <location>
        <begin position="81"/>
        <end position="118"/>
    </location>
</feature>
<organism evidence="2 3">
    <name type="scientific">Denitrovibrio acetiphilus (strain DSM 12809 / NBRC 114555 / N2460)</name>
    <dbReference type="NCBI Taxonomy" id="522772"/>
    <lineage>
        <taxon>Bacteria</taxon>
        <taxon>Pseudomonadati</taxon>
        <taxon>Deferribacterota</taxon>
        <taxon>Deferribacteres</taxon>
        <taxon>Deferribacterales</taxon>
        <taxon>Geovibrionaceae</taxon>
        <taxon>Denitrovibrio</taxon>
    </lineage>
</organism>
<gene>
    <name evidence="2" type="ordered locus">Dacet_0661</name>
</gene>
<dbReference type="InParanoid" id="D4H4Q5"/>
<accession>D4H4Q5</accession>
<evidence type="ECO:0000313" key="2">
    <source>
        <dbReference type="EMBL" id="ADD67449.1"/>
    </source>
</evidence>
<dbReference type="EMBL" id="CP001968">
    <property type="protein sequence ID" value="ADD67449.1"/>
    <property type="molecule type" value="Genomic_DNA"/>
</dbReference>
<proteinExistence type="predicted"/>
<dbReference type="HOGENOM" id="CLU_2069239_0_0_0"/>
<protein>
    <submittedName>
        <fullName evidence="2">Uncharacterized protein</fullName>
    </submittedName>
</protein>
<dbReference type="AlphaFoldDB" id="D4H4Q5"/>
<dbReference type="PaxDb" id="522772-Dacet_0661"/>
<dbReference type="Proteomes" id="UP000002012">
    <property type="component" value="Chromosome"/>
</dbReference>
<evidence type="ECO:0000313" key="3">
    <source>
        <dbReference type="Proteomes" id="UP000002012"/>
    </source>
</evidence>
<keyword evidence="3" id="KW-1185">Reference proteome</keyword>
<reference evidence="2 3" key="1">
    <citation type="journal article" date="2010" name="Stand. Genomic Sci.">
        <title>Complete genome sequence of Denitrovibrio acetiphilus type strain (N2460).</title>
        <authorList>
            <person name="Kiss H."/>
            <person name="Lang E."/>
            <person name="Lapidus A."/>
            <person name="Copeland A."/>
            <person name="Nolan M."/>
            <person name="Glavina Del Rio T."/>
            <person name="Chen F."/>
            <person name="Lucas S."/>
            <person name="Tice H."/>
            <person name="Cheng J.F."/>
            <person name="Han C."/>
            <person name="Goodwin L."/>
            <person name="Pitluck S."/>
            <person name="Liolios K."/>
            <person name="Pati A."/>
            <person name="Ivanova N."/>
            <person name="Mavromatis K."/>
            <person name="Chen A."/>
            <person name="Palaniappan K."/>
            <person name="Land M."/>
            <person name="Hauser L."/>
            <person name="Chang Y.J."/>
            <person name="Jeffries C.D."/>
            <person name="Detter J.C."/>
            <person name="Brettin T."/>
            <person name="Spring S."/>
            <person name="Rohde M."/>
            <person name="Goker M."/>
            <person name="Woyke T."/>
            <person name="Bristow J."/>
            <person name="Eisen J.A."/>
            <person name="Markowitz V."/>
            <person name="Hugenholtz P."/>
            <person name="Kyrpides N.C."/>
            <person name="Klenk H.P."/>
        </authorList>
    </citation>
    <scope>NUCLEOTIDE SEQUENCE [LARGE SCALE GENOMIC DNA]</scope>
    <source>
        <strain evidence="3">DSM 12809 / NBRC 114555 / N2460</strain>
    </source>
</reference>
<dbReference type="STRING" id="522772.Dacet_0661"/>
<feature type="compositionally biased region" description="Basic and acidic residues" evidence="1">
    <location>
        <begin position="96"/>
        <end position="112"/>
    </location>
</feature>
<evidence type="ECO:0000256" key="1">
    <source>
        <dbReference type="SAM" id="MobiDB-lite"/>
    </source>
</evidence>
<dbReference type="RefSeq" id="WP_013009993.1">
    <property type="nucleotide sequence ID" value="NC_013943.1"/>
</dbReference>
<sequence>MKQITNPQESLQKAIAFCEQDSKNKKFLEEFETHKEAIGYLIDNGKSYKKVTQFLKSIGVKTSEHLLRKYCREHGLLSVHASTSKPKPKAVTIAESNKKSPDNESPTIKDDITLEEVQ</sequence>